<feature type="region of interest" description="Disordered" evidence="1">
    <location>
        <begin position="270"/>
        <end position="315"/>
    </location>
</feature>
<evidence type="ECO:0000259" key="2">
    <source>
        <dbReference type="Pfam" id="PF14244"/>
    </source>
</evidence>
<accession>A0ABM3R4C1</accession>
<organism evidence="3 4">
    <name type="scientific">Spinacia oleracea</name>
    <name type="common">Spinach</name>
    <dbReference type="NCBI Taxonomy" id="3562"/>
    <lineage>
        <taxon>Eukaryota</taxon>
        <taxon>Viridiplantae</taxon>
        <taxon>Streptophyta</taxon>
        <taxon>Embryophyta</taxon>
        <taxon>Tracheophyta</taxon>
        <taxon>Spermatophyta</taxon>
        <taxon>Magnoliopsida</taxon>
        <taxon>eudicotyledons</taxon>
        <taxon>Gunneridae</taxon>
        <taxon>Pentapetalae</taxon>
        <taxon>Caryophyllales</taxon>
        <taxon>Chenopodiaceae</taxon>
        <taxon>Chenopodioideae</taxon>
        <taxon>Anserineae</taxon>
        <taxon>Spinacia</taxon>
    </lineage>
</organism>
<sequence length="315" mass="35354">MTTIDPTSHLYLHPSDGSHFATIEKLQGSSNYRSWKRSMEIALASKRKLGFVTGAYKKDTDDAVKAEHWETCNSMVISWIIGTVSESIKKSVMFLNSSAQIWKQLDQRLSLTNGSRKYKLNRDLYETKQMGKPISDYYTTMTGLWEELESLNDFPPITNVTTEINAFIQALTKQQEEQKLFQFLNGIDDHYGPQRSQLLMMTPLPSVETACSCLQQEESQRELFINVKEEAEGLAMFSKGDDTSCSACGKPGHSREVCWSVVGYPSWHAKNKPQTKSTYKGKGRMQGGQSKWNKGKQSGGNQKIAANAQESGSST</sequence>
<feature type="compositionally biased region" description="Polar residues" evidence="1">
    <location>
        <begin position="287"/>
        <end position="301"/>
    </location>
</feature>
<dbReference type="Proteomes" id="UP000813463">
    <property type="component" value="Chromosome 1"/>
</dbReference>
<evidence type="ECO:0000313" key="4">
    <source>
        <dbReference type="RefSeq" id="XP_056690464.1"/>
    </source>
</evidence>
<keyword evidence="3" id="KW-1185">Reference proteome</keyword>
<dbReference type="RefSeq" id="XP_056690464.1">
    <property type="nucleotide sequence ID" value="XM_056834486.1"/>
</dbReference>
<name>A0ABM3R4C1_SPIOL</name>
<proteinExistence type="predicted"/>
<reference evidence="3" key="1">
    <citation type="journal article" date="2021" name="Nat. Commun.">
        <title>Genomic analyses provide insights into spinach domestication and the genetic basis of agronomic traits.</title>
        <authorList>
            <person name="Cai X."/>
            <person name="Sun X."/>
            <person name="Xu C."/>
            <person name="Sun H."/>
            <person name="Wang X."/>
            <person name="Ge C."/>
            <person name="Zhang Z."/>
            <person name="Wang Q."/>
            <person name="Fei Z."/>
            <person name="Jiao C."/>
            <person name="Wang Q."/>
        </authorList>
    </citation>
    <scope>NUCLEOTIDE SEQUENCE [LARGE SCALE GENOMIC DNA]</scope>
    <source>
        <strain evidence="3">cv. Varoflay</strain>
    </source>
</reference>
<dbReference type="PANTHER" id="PTHR37610:SF6">
    <property type="entry name" value="GAG-POLYPEPTIDE OF LTR COPIA-TYPE-RELATED"/>
    <property type="match status" value="1"/>
</dbReference>
<reference evidence="4" key="2">
    <citation type="submission" date="2025-08" db="UniProtKB">
        <authorList>
            <consortium name="RefSeq"/>
        </authorList>
    </citation>
    <scope>IDENTIFICATION</scope>
    <source>
        <tissue evidence="4">Leaf</tissue>
    </source>
</reference>
<dbReference type="InterPro" id="IPR029472">
    <property type="entry name" value="Copia-like_N"/>
</dbReference>
<feature type="compositionally biased region" description="Basic residues" evidence="1">
    <location>
        <begin position="270"/>
        <end position="283"/>
    </location>
</feature>
<dbReference type="Pfam" id="PF14244">
    <property type="entry name" value="Retrotran_gag_3"/>
    <property type="match status" value="1"/>
</dbReference>
<protein>
    <recommendedName>
        <fullName evidence="2">Retrotransposon Copia-like N-terminal domain-containing protein</fullName>
    </recommendedName>
</protein>
<dbReference type="PANTHER" id="PTHR37610">
    <property type="entry name" value="CCHC-TYPE DOMAIN-CONTAINING PROTEIN"/>
    <property type="match status" value="1"/>
</dbReference>
<gene>
    <name evidence="4" type="primary">LOC130465646</name>
</gene>
<dbReference type="GeneID" id="130465646"/>
<feature type="domain" description="Retrotransposon Copia-like N-terminal" evidence="2">
    <location>
        <begin position="13"/>
        <end position="58"/>
    </location>
</feature>
<evidence type="ECO:0000313" key="3">
    <source>
        <dbReference type="Proteomes" id="UP000813463"/>
    </source>
</evidence>
<evidence type="ECO:0000256" key="1">
    <source>
        <dbReference type="SAM" id="MobiDB-lite"/>
    </source>
</evidence>